<evidence type="ECO:0000313" key="9">
    <source>
        <dbReference type="EMBL" id="MBC5642677.1"/>
    </source>
</evidence>
<dbReference type="Pfam" id="PF14322">
    <property type="entry name" value="SusD-like_3"/>
    <property type="match status" value="1"/>
</dbReference>
<evidence type="ECO:0000256" key="3">
    <source>
        <dbReference type="ARBA" id="ARBA00022729"/>
    </source>
</evidence>
<comment type="caution">
    <text evidence="9">The sequence shown here is derived from an EMBL/GenBank/DDBJ whole genome shotgun (WGS) entry which is preliminary data.</text>
</comment>
<keyword evidence="4" id="KW-0472">Membrane</keyword>
<evidence type="ECO:0000256" key="6">
    <source>
        <dbReference type="SAM" id="SignalP"/>
    </source>
</evidence>
<proteinExistence type="inferred from homology"/>
<keyword evidence="3 6" id="KW-0732">Signal</keyword>
<gene>
    <name evidence="9" type="ORF">H8S77_07225</name>
</gene>
<evidence type="ECO:0000256" key="1">
    <source>
        <dbReference type="ARBA" id="ARBA00004442"/>
    </source>
</evidence>
<evidence type="ECO:0000259" key="7">
    <source>
        <dbReference type="Pfam" id="PF07980"/>
    </source>
</evidence>
<dbReference type="InterPro" id="IPR012944">
    <property type="entry name" value="SusD_RagB_dom"/>
</dbReference>
<dbReference type="SUPFAM" id="SSF48452">
    <property type="entry name" value="TPR-like"/>
    <property type="match status" value="1"/>
</dbReference>
<feature type="domain" description="SusD-like N-terminal" evidence="8">
    <location>
        <begin position="39"/>
        <end position="219"/>
    </location>
</feature>
<evidence type="ECO:0000256" key="5">
    <source>
        <dbReference type="ARBA" id="ARBA00023237"/>
    </source>
</evidence>
<sequence>MKKSLLYILSSLLLVVTGGCSDDLNLSPISNKNIEGFYKTQSQFEQAIIGCYHGLRNANLKSNFSYQLTECRSDNAWQQVDYDDGMISRFTENAATPVLNTAWADLYNTVMRCNYILTRIEDATFEDEGVRKQIEGEARFVRALIYFDLVRYFRGVPIVDKPLTISEAYSVTRATEEEVYDFIISDLKAAIVLLPDVKPKELPNRATILAAKGFLGKVYVFQSGYPLNKNNWESAKSELEAVVNGIGQAGFFSKYEDIFLYENENKDQAVFSLGCQTNAQGEGNPYPSRNAPNGIKPGDTELTVPFGGSPWQLFFDDEILDDIFSEEGDERRVYSIQTEWEEKSGSIITNKPFVRKYQNGPISAASDWDIDWIMLRYTDVYMLYAEALYHTNNQAEALDIINKVRIRAGLTTLTSVAISSVDSFTDVLLKERRREFCFENQRWGDLVRTDRAFDVMKKFLSRYGIADNLKSKEQYFYPIPERETNVSGIK</sequence>
<reference evidence="9 10" key="1">
    <citation type="submission" date="2020-08" db="EMBL/GenBank/DDBJ databases">
        <title>Genome public.</title>
        <authorList>
            <person name="Liu C."/>
            <person name="Sun Q."/>
        </authorList>
    </citation>
    <scope>NUCLEOTIDE SEQUENCE [LARGE SCALE GENOMIC DNA]</scope>
    <source>
        <strain evidence="9 10">BX2</strain>
    </source>
</reference>
<dbReference type="InterPro" id="IPR033985">
    <property type="entry name" value="SusD-like_N"/>
</dbReference>
<evidence type="ECO:0000256" key="2">
    <source>
        <dbReference type="ARBA" id="ARBA00006275"/>
    </source>
</evidence>
<dbReference type="Proteomes" id="UP000644010">
    <property type="component" value="Unassembled WGS sequence"/>
</dbReference>
<organism evidence="9 10">
    <name type="scientific">Parabacteroides segnis</name>
    <dbReference type="NCBI Taxonomy" id="2763058"/>
    <lineage>
        <taxon>Bacteria</taxon>
        <taxon>Pseudomonadati</taxon>
        <taxon>Bacteroidota</taxon>
        <taxon>Bacteroidia</taxon>
        <taxon>Bacteroidales</taxon>
        <taxon>Tannerellaceae</taxon>
        <taxon>Parabacteroides</taxon>
    </lineage>
</organism>
<dbReference type="CDD" id="cd08977">
    <property type="entry name" value="SusD"/>
    <property type="match status" value="1"/>
</dbReference>
<dbReference type="Gene3D" id="1.25.40.390">
    <property type="match status" value="1"/>
</dbReference>
<dbReference type="InterPro" id="IPR011990">
    <property type="entry name" value="TPR-like_helical_dom_sf"/>
</dbReference>
<dbReference type="RefSeq" id="WP_186958851.1">
    <property type="nucleotide sequence ID" value="NZ_JACOOI010000005.1"/>
</dbReference>
<dbReference type="PROSITE" id="PS51257">
    <property type="entry name" value="PROKAR_LIPOPROTEIN"/>
    <property type="match status" value="1"/>
</dbReference>
<protein>
    <submittedName>
        <fullName evidence="9">RagB/SusD family nutrient uptake outer membrane protein</fullName>
    </submittedName>
</protein>
<feature type="chain" id="PRO_5045400112" evidence="6">
    <location>
        <begin position="22"/>
        <end position="490"/>
    </location>
</feature>
<accession>A0ABR7DYV3</accession>
<comment type="subcellular location">
    <subcellularLocation>
        <location evidence="1">Cell outer membrane</location>
    </subcellularLocation>
</comment>
<keyword evidence="5" id="KW-0998">Cell outer membrane</keyword>
<evidence type="ECO:0000256" key="4">
    <source>
        <dbReference type="ARBA" id="ARBA00023136"/>
    </source>
</evidence>
<evidence type="ECO:0000259" key="8">
    <source>
        <dbReference type="Pfam" id="PF14322"/>
    </source>
</evidence>
<feature type="signal peptide" evidence="6">
    <location>
        <begin position="1"/>
        <end position="21"/>
    </location>
</feature>
<feature type="domain" description="RagB/SusD" evidence="7">
    <location>
        <begin position="330"/>
        <end position="487"/>
    </location>
</feature>
<name>A0ABR7DYV3_9BACT</name>
<dbReference type="Pfam" id="PF07980">
    <property type="entry name" value="SusD_RagB"/>
    <property type="match status" value="1"/>
</dbReference>
<comment type="similarity">
    <text evidence="2">Belongs to the SusD family.</text>
</comment>
<keyword evidence="10" id="KW-1185">Reference proteome</keyword>
<evidence type="ECO:0000313" key="10">
    <source>
        <dbReference type="Proteomes" id="UP000644010"/>
    </source>
</evidence>
<dbReference type="EMBL" id="JACOOI010000005">
    <property type="protein sequence ID" value="MBC5642677.1"/>
    <property type="molecule type" value="Genomic_DNA"/>
</dbReference>